<gene>
    <name evidence="3" type="ORF">VP1G_01681</name>
</gene>
<dbReference type="InterPro" id="IPR002110">
    <property type="entry name" value="Ankyrin_rpt"/>
</dbReference>
<dbReference type="Pfam" id="PF12796">
    <property type="entry name" value="Ank_2"/>
    <property type="match status" value="1"/>
</dbReference>
<name>A0A194URF6_CYTMA</name>
<dbReference type="InterPro" id="IPR050745">
    <property type="entry name" value="Multifunctional_regulatory"/>
</dbReference>
<keyword evidence="2" id="KW-0040">ANK repeat</keyword>
<dbReference type="GO" id="GO:0005634">
    <property type="term" value="C:nucleus"/>
    <property type="evidence" value="ECO:0007669"/>
    <property type="project" value="TreeGrafter"/>
</dbReference>
<dbReference type="EMBL" id="KN714672">
    <property type="protein sequence ID" value="KUI54255.1"/>
    <property type="molecule type" value="Genomic_DNA"/>
</dbReference>
<dbReference type="Proteomes" id="UP000078576">
    <property type="component" value="Unassembled WGS sequence"/>
</dbReference>
<keyword evidence="4" id="KW-1185">Reference proteome</keyword>
<protein>
    <submittedName>
        <fullName evidence="3">Serine/threonine-protein phosphatase 6 regulatory ankyrin repeat subunit A</fullName>
    </submittedName>
</protein>
<dbReference type="InterPro" id="IPR036770">
    <property type="entry name" value="Ankyrin_rpt-contain_sf"/>
</dbReference>
<evidence type="ECO:0000313" key="3">
    <source>
        <dbReference type="EMBL" id="KUI54255.1"/>
    </source>
</evidence>
<dbReference type="GO" id="GO:0005737">
    <property type="term" value="C:cytoplasm"/>
    <property type="evidence" value="ECO:0007669"/>
    <property type="project" value="TreeGrafter"/>
</dbReference>
<dbReference type="PANTHER" id="PTHR24189">
    <property type="entry name" value="MYOTROPHIN"/>
    <property type="match status" value="1"/>
</dbReference>
<keyword evidence="1" id="KW-0677">Repeat</keyword>
<dbReference type="AlphaFoldDB" id="A0A194URF6"/>
<dbReference type="SMART" id="SM00248">
    <property type="entry name" value="ANK"/>
    <property type="match status" value="9"/>
</dbReference>
<evidence type="ECO:0000256" key="1">
    <source>
        <dbReference type="ARBA" id="ARBA00022737"/>
    </source>
</evidence>
<evidence type="ECO:0000313" key="4">
    <source>
        <dbReference type="Proteomes" id="UP000078576"/>
    </source>
</evidence>
<dbReference type="Gene3D" id="1.25.40.20">
    <property type="entry name" value="Ankyrin repeat-containing domain"/>
    <property type="match status" value="1"/>
</dbReference>
<dbReference type="STRING" id="694573.A0A194URF6"/>
<dbReference type="SUPFAM" id="SSF48403">
    <property type="entry name" value="Ankyrin repeat"/>
    <property type="match status" value="1"/>
</dbReference>
<dbReference type="OrthoDB" id="823504at2759"/>
<accession>A0A194URF6</accession>
<dbReference type="PANTHER" id="PTHR24189:SF71">
    <property type="entry name" value="ANKYRIN REPEAT DOMAIN 39"/>
    <property type="match status" value="1"/>
</dbReference>
<proteinExistence type="predicted"/>
<sequence>MAHPSTSTPASRYHRFRIPEHQRYAELGPEDYVIQEATILDHDGSALYDDGWSSLRTEIIKNNDVALLRKYIDKFPGACGPGCLTSDDPFNVAASCGSTDALRMMLEHWVVDPSQTIPAPDEREFHLLNAACLCGQVDTVRFLVDQSQPWAARFGKINENAKTEDSLYDDSSLIAAARSYGTRPRRGQAWRNSEEMMCLLLSMGTSALDTVSWPDEEDTPPAVPQLTETVLSLAITGASADMVRRLIDGGADIHVKVHPPTCHGLFGGTVYEVRDVTVLHIGSFHFNADGIQALFTHRGSEVSVADMVSCRDDHGRIPLHWAAGSDYPEKFDLEACKGDDDNSESITSQAISTIKLLLAGNTDTINARDASGNTPLHYAPLDAALITLLVGCGINVEDVDVRGMTAVHLAANGLLDVEAVRILLKQAGLRANEVLQATDAQGNTPLHIAAATGHVYDAVTTDDRIRAQEEIMRALLPRGRAGEGIGEGDTAGLSLMDQPNAVGKTPRKLYQGLPLTWASCLKISVLPVANRKLSLSASSIRCDHEVLTSAFSQESGHEMFDVASFTVKGRNNGMLGAMI</sequence>
<organism evidence="3 4">
    <name type="scientific">Cytospora mali</name>
    <name type="common">Apple Valsa canker fungus</name>
    <name type="synonym">Valsa mali</name>
    <dbReference type="NCBI Taxonomy" id="578113"/>
    <lineage>
        <taxon>Eukaryota</taxon>
        <taxon>Fungi</taxon>
        <taxon>Dikarya</taxon>
        <taxon>Ascomycota</taxon>
        <taxon>Pezizomycotina</taxon>
        <taxon>Sordariomycetes</taxon>
        <taxon>Sordariomycetidae</taxon>
        <taxon>Diaporthales</taxon>
        <taxon>Cytosporaceae</taxon>
        <taxon>Cytospora</taxon>
    </lineage>
</organism>
<evidence type="ECO:0000256" key="2">
    <source>
        <dbReference type="ARBA" id="ARBA00023043"/>
    </source>
</evidence>
<reference evidence="4" key="1">
    <citation type="submission" date="2014-12" db="EMBL/GenBank/DDBJ databases">
        <title>Genome Sequence of Valsa Canker Pathogens Uncovers a Specific Adaption of Colonization on Woody Bark.</title>
        <authorList>
            <person name="Yin Z."/>
            <person name="Liu H."/>
            <person name="Gao X."/>
            <person name="Li Z."/>
            <person name="Song N."/>
            <person name="Ke X."/>
            <person name="Dai Q."/>
            <person name="Wu Y."/>
            <person name="Sun Y."/>
            <person name="Xu J.-R."/>
            <person name="Kang Z.K."/>
            <person name="Wang L."/>
            <person name="Huang L."/>
        </authorList>
    </citation>
    <scope>NUCLEOTIDE SEQUENCE [LARGE SCALE GENOMIC DNA]</scope>
    <source>
        <strain evidence="4">SXYL134</strain>
    </source>
</reference>